<evidence type="ECO:0000313" key="5">
    <source>
        <dbReference type="EMBL" id="OLQ72808.1"/>
    </source>
</evidence>
<sequence length="445" mass="50503">MRKVLSSMVALALMPTPALSEINLYKELDREVTYLNQSPGHKQKDFVQWMEAYLLEYQSWRTAYLEEFDQYRADIIGEWGTGEISKSLTTVKYSQNKQSKTVVDYDNNEIRVAVLVDASLSEEEAKKKLNLKLSQVLDDKKSSIIISAGIENPEELVNGNVTTKPIEYSKDNEKDAQQLIISQTNSQLNELDKEAERFIADNSQMEAAIEEATHTQKKALIANAQKRINALNTVYEEKRSQRDNSELKDKKVVEYRVSLPKNSLSKRAGKFVNLAEKESLEWKVPASLIMAIMHSESSFDPKAKSLVPAYGLMQIVPTTAGHDVNRKFRRIDKPMRSSELYIPETNIETGAAYLHILDTQYLKRINNPESRLYCTIAAYNTGAGNVAKAFNPNGSRNITNAAEIINELSASDVYQKLLANLPYDETKHYLKKVTSRIELYKEKAI</sequence>
<dbReference type="Proteomes" id="UP000186905">
    <property type="component" value="Unassembled WGS sequence"/>
</dbReference>
<feature type="signal peptide" evidence="3">
    <location>
        <begin position="1"/>
        <end position="20"/>
    </location>
</feature>
<gene>
    <name evidence="5" type="ORF">BIT28_06365</name>
</gene>
<comment type="similarity">
    <text evidence="1">Belongs to the transglycosylase Slt family.</text>
</comment>
<dbReference type="InterPro" id="IPR023346">
    <property type="entry name" value="Lysozyme-like_dom_sf"/>
</dbReference>
<dbReference type="GO" id="GO:0008933">
    <property type="term" value="F:peptidoglycan lytic transglycosylase activity"/>
    <property type="evidence" value="ECO:0007669"/>
    <property type="project" value="InterPro"/>
</dbReference>
<dbReference type="InterPro" id="IPR008258">
    <property type="entry name" value="Transglycosylase_SLT_dom_1"/>
</dbReference>
<protein>
    <recommendedName>
        <fullName evidence="4">Transglycosylase SLT domain-containing protein</fullName>
    </recommendedName>
</protein>
<dbReference type="STRING" id="1903952.BIT28_06365"/>
<evidence type="ECO:0000313" key="6">
    <source>
        <dbReference type="Proteomes" id="UP000186905"/>
    </source>
</evidence>
<evidence type="ECO:0000256" key="1">
    <source>
        <dbReference type="ARBA" id="ARBA00007734"/>
    </source>
</evidence>
<dbReference type="EMBL" id="MJIL01000090">
    <property type="protein sequence ID" value="OLQ72808.1"/>
    <property type="molecule type" value="Genomic_DNA"/>
</dbReference>
<feature type="domain" description="Transglycosylase SLT" evidence="4">
    <location>
        <begin position="275"/>
        <end position="399"/>
    </location>
</feature>
<dbReference type="PANTHER" id="PTHR37423">
    <property type="entry name" value="SOLUBLE LYTIC MUREIN TRANSGLYCOSYLASE-RELATED"/>
    <property type="match status" value="1"/>
</dbReference>
<dbReference type="GO" id="GO:0000270">
    <property type="term" value="P:peptidoglycan metabolic process"/>
    <property type="evidence" value="ECO:0007669"/>
    <property type="project" value="InterPro"/>
</dbReference>
<proteinExistence type="inferred from homology"/>
<comment type="caution">
    <text evidence="5">The sequence shown here is derived from an EMBL/GenBank/DDBJ whole genome shotgun (WGS) entry which is preliminary data.</text>
</comment>
<organism evidence="5 6">
    <name type="scientific">Photobacterium proteolyticum</name>
    <dbReference type="NCBI Taxonomy" id="1903952"/>
    <lineage>
        <taxon>Bacteria</taxon>
        <taxon>Pseudomonadati</taxon>
        <taxon>Pseudomonadota</taxon>
        <taxon>Gammaproteobacteria</taxon>
        <taxon>Vibrionales</taxon>
        <taxon>Vibrionaceae</taxon>
        <taxon>Photobacterium</taxon>
    </lineage>
</organism>
<dbReference type="GO" id="GO:0016020">
    <property type="term" value="C:membrane"/>
    <property type="evidence" value="ECO:0007669"/>
    <property type="project" value="InterPro"/>
</dbReference>
<dbReference type="InterPro" id="IPR000189">
    <property type="entry name" value="Transglyc_AS"/>
</dbReference>
<keyword evidence="6" id="KW-1185">Reference proteome</keyword>
<dbReference type="AlphaFoldDB" id="A0A1Q9GEI3"/>
<keyword evidence="3" id="KW-0732">Signal</keyword>
<dbReference type="PROSITE" id="PS00922">
    <property type="entry name" value="TRANSGLYCOSYLASE"/>
    <property type="match status" value="1"/>
</dbReference>
<dbReference type="Gene3D" id="1.10.530.10">
    <property type="match status" value="1"/>
</dbReference>
<evidence type="ECO:0000256" key="3">
    <source>
        <dbReference type="SAM" id="SignalP"/>
    </source>
</evidence>
<evidence type="ECO:0000259" key="4">
    <source>
        <dbReference type="Pfam" id="PF01464"/>
    </source>
</evidence>
<reference evidence="5 6" key="1">
    <citation type="submission" date="2016-09" db="EMBL/GenBank/DDBJ databases">
        <title>Photobacterium proteolyticum sp. nov. a protease producing bacterium isolated from ocean sediments of Laizhou Bay.</title>
        <authorList>
            <person name="Li Y."/>
        </authorList>
    </citation>
    <scope>NUCLEOTIDE SEQUENCE [LARGE SCALE GENOMIC DNA]</scope>
    <source>
        <strain evidence="5 6">13-12</strain>
    </source>
</reference>
<feature type="chain" id="PRO_5012932164" description="Transglycosylase SLT domain-containing protein" evidence="3">
    <location>
        <begin position="21"/>
        <end position="445"/>
    </location>
</feature>
<dbReference type="CDD" id="cd16893">
    <property type="entry name" value="LT_MltC_MltE"/>
    <property type="match status" value="1"/>
</dbReference>
<evidence type="ECO:0000256" key="2">
    <source>
        <dbReference type="SAM" id="Coils"/>
    </source>
</evidence>
<accession>A0A1Q9GEI3</accession>
<keyword evidence="2" id="KW-0175">Coiled coil</keyword>
<name>A0A1Q9GEI3_9GAMM</name>
<dbReference type="Pfam" id="PF01464">
    <property type="entry name" value="SLT"/>
    <property type="match status" value="1"/>
</dbReference>
<dbReference type="SUPFAM" id="SSF53955">
    <property type="entry name" value="Lysozyme-like"/>
    <property type="match status" value="1"/>
</dbReference>
<dbReference type="RefSeq" id="WP_075766825.1">
    <property type="nucleotide sequence ID" value="NZ_MJIL01000090.1"/>
</dbReference>
<feature type="coiled-coil region" evidence="2">
    <location>
        <begin position="181"/>
        <end position="241"/>
    </location>
</feature>
<dbReference type="PANTHER" id="PTHR37423:SF2">
    <property type="entry name" value="MEMBRANE-BOUND LYTIC MUREIN TRANSGLYCOSYLASE C"/>
    <property type="match status" value="1"/>
</dbReference>